<feature type="region of interest" description="Disordered" evidence="1">
    <location>
        <begin position="83"/>
        <end position="189"/>
    </location>
</feature>
<feature type="compositionally biased region" description="Basic and acidic residues" evidence="1">
    <location>
        <begin position="158"/>
        <end position="172"/>
    </location>
</feature>
<evidence type="ECO:0000313" key="2">
    <source>
        <dbReference type="EMBL" id="KAK4460845.1"/>
    </source>
</evidence>
<proteinExistence type="predicted"/>
<evidence type="ECO:0000313" key="3">
    <source>
        <dbReference type="Proteomes" id="UP001321749"/>
    </source>
</evidence>
<dbReference type="AlphaFoldDB" id="A0AAV9HLA1"/>
<evidence type="ECO:0000256" key="1">
    <source>
        <dbReference type="SAM" id="MobiDB-lite"/>
    </source>
</evidence>
<dbReference type="EMBL" id="MU865003">
    <property type="protein sequence ID" value="KAK4460845.1"/>
    <property type="molecule type" value="Genomic_DNA"/>
</dbReference>
<gene>
    <name evidence="2" type="ORF">QBC42DRAFT_100306</name>
</gene>
<accession>A0AAV9HLA1</accession>
<feature type="compositionally biased region" description="Basic and acidic residues" evidence="1">
    <location>
        <begin position="123"/>
        <end position="137"/>
    </location>
</feature>
<comment type="caution">
    <text evidence="2">The sequence shown here is derived from an EMBL/GenBank/DDBJ whole genome shotgun (WGS) entry which is preliminary data.</text>
</comment>
<organism evidence="2 3">
    <name type="scientific">Cladorrhinum samala</name>
    <dbReference type="NCBI Taxonomy" id="585594"/>
    <lineage>
        <taxon>Eukaryota</taxon>
        <taxon>Fungi</taxon>
        <taxon>Dikarya</taxon>
        <taxon>Ascomycota</taxon>
        <taxon>Pezizomycotina</taxon>
        <taxon>Sordariomycetes</taxon>
        <taxon>Sordariomycetidae</taxon>
        <taxon>Sordariales</taxon>
        <taxon>Podosporaceae</taxon>
        <taxon>Cladorrhinum</taxon>
    </lineage>
</organism>
<reference evidence="2" key="1">
    <citation type="journal article" date="2023" name="Mol. Phylogenet. Evol.">
        <title>Genome-scale phylogeny and comparative genomics of the fungal order Sordariales.</title>
        <authorList>
            <person name="Hensen N."/>
            <person name="Bonometti L."/>
            <person name="Westerberg I."/>
            <person name="Brannstrom I.O."/>
            <person name="Guillou S."/>
            <person name="Cros-Aarteil S."/>
            <person name="Calhoun S."/>
            <person name="Haridas S."/>
            <person name="Kuo A."/>
            <person name="Mondo S."/>
            <person name="Pangilinan J."/>
            <person name="Riley R."/>
            <person name="LaButti K."/>
            <person name="Andreopoulos B."/>
            <person name="Lipzen A."/>
            <person name="Chen C."/>
            <person name="Yan M."/>
            <person name="Daum C."/>
            <person name="Ng V."/>
            <person name="Clum A."/>
            <person name="Steindorff A."/>
            <person name="Ohm R.A."/>
            <person name="Martin F."/>
            <person name="Silar P."/>
            <person name="Natvig D.O."/>
            <person name="Lalanne C."/>
            <person name="Gautier V."/>
            <person name="Ament-Velasquez S.L."/>
            <person name="Kruys A."/>
            <person name="Hutchinson M.I."/>
            <person name="Powell A.J."/>
            <person name="Barry K."/>
            <person name="Miller A.N."/>
            <person name="Grigoriev I.V."/>
            <person name="Debuchy R."/>
            <person name="Gladieux P."/>
            <person name="Hiltunen Thoren M."/>
            <person name="Johannesson H."/>
        </authorList>
    </citation>
    <scope>NUCLEOTIDE SEQUENCE</scope>
    <source>
        <strain evidence="2">PSN324</strain>
    </source>
</reference>
<dbReference type="Proteomes" id="UP001321749">
    <property type="component" value="Unassembled WGS sequence"/>
</dbReference>
<name>A0AAV9HLA1_9PEZI</name>
<feature type="region of interest" description="Disordered" evidence="1">
    <location>
        <begin position="1"/>
        <end position="62"/>
    </location>
</feature>
<reference evidence="2" key="2">
    <citation type="submission" date="2023-06" db="EMBL/GenBank/DDBJ databases">
        <authorList>
            <consortium name="Lawrence Berkeley National Laboratory"/>
            <person name="Mondo S.J."/>
            <person name="Hensen N."/>
            <person name="Bonometti L."/>
            <person name="Westerberg I."/>
            <person name="Brannstrom I.O."/>
            <person name="Guillou S."/>
            <person name="Cros-Aarteil S."/>
            <person name="Calhoun S."/>
            <person name="Haridas S."/>
            <person name="Kuo A."/>
            <person name="Pangilinan J."/>
            <person name="Riley R."/>
            <person name="Labutti K."/>
            <person name="Andreopoulos B."/>
            <person name="Lipzen A."/>
            <person name="Chen C."/>
            <person name="Yanf M."/>
            <person name="Daum C."/>
            <person name="Ng V."/>
            <person name="Clum A."/>
            <person name="Steindorff A."/>
            <person name="Ohm R."/>
            <person name="Martin F."/>
            <person name="Silar P."/>
            <person name="Natvig D."/>
            <person name="Lalanne C."/>
            <person name="Gautier V."/>
            <person name="Ament-Velasquez S.L."/>
            <person name="Kruys A."/>
            <person name="Hutchinson M.I."/>
            <person name="Powell A.J."/>
            <person name="Barry K."/>
            <person name="Miller A.N."/>
            <person name="Grigoriev I.V."/>
            <person name="Debuchy R."/>
            <person name="Gladieux P."/>
            <person name="Thoren M.H."/>
            <person name="Johannesson H."/>
        </authorList>
    </citation>
    <scope>NUCLEOTIDE SEQUENCE</scope>
    <source>
        <strain evidence="2">PSN324</strain>
    </source>
</reference>
<keyword evidence="3" id="KW-1185">Reference proteome</keyword>
<feature type="compositionally biased region" description="Polar residues" evidence="1">
    <location>
        <begin position="8"/>
        <end position="18"/>
    </location>
</feature>
<protein>
    <submittedName>
        <fullName evidence="2">Uncharacterized protein</fullName>
    </submittedName>
</protein>
<feature type="compositionally biased region" description="Basic residues" evidence="1">
    <location>
        <begin position="173"/>
        <end position="189"/>
    </location>
</feature>
<sequence length="189" mass="21335">MRRPRFGNSRSSSPSWSIQDDMAAPRSPTQMSVRYRDTGFPEPFCGTRNTSLPHPDAKIGPDAFITEDDVNVTRALLRHRMTFKDQAHQQSRFPSLHGRSLSEVSDGGAFSRPDRFAVTPIREGVESRPTTKEDHSVHSFSDSSDGNSSRAPDSPSHGFREDPRDAVRDARGGKRRRRRSSFFGRLLHR</sequence>
<feature type="compositionally biased region" description="Low complexity" evidence="1">
    <location>
        <begin position="138"/>
        <end position="149"/>
    </location>
</feature>